<comment type="subcellular location">
    <subcellularLocation>
        <location evidence="1 7">Cell membrane</location>
        <topology evidence="1 7">Multi-pass membrane protein</topology>
    </subcellularLocation>
</comment>
<feature type="transmembrane region" description="Helical" evidence="8">
    <location>
        <begin position="59"/>
        <end position="80"/>
    </location>
</feature>
<evidence type="ECO:0000313" key="9">
    <source>
        <dbReference type="EMBL" id="BDZ51093.1"/>
    </source>
</evidence>
<keyword evidence="2" id="KW-0813">Transport</keyword>
<evidence type="ECO:0000313" key="10">
    <source>
        <dbReference type="Proteomes" id="UP001321486"/>
    </source>
</evidence>
<sequence>MGYVFLAIAIASEVVATTFLRVVSGPNAPWWPYIVVVVGYVLSFVMLSQALRAEIPLGVAYAVWAGAGVVLVALISWLVFREPLTLAQIGGIVLVIAGVGLLELGGRHPADA</sequence>
<feature type="transmembrane region" description="Helical" evidence="8">
    <location>
        <begin position="30"/>
        <end position="47"/>
    </location>
</feature>
<reference evidence="10" key="1">
    <citation type="journal article" date="2019" name="Int. J. Syst. Evol. Microbiol.">
        <title>The Global Catalogue of Microorganisms (GCM) 10K type strain sequencing project: providing services to taxonomists for standard genome sequencing and annotation.</title>
        <authorList>
            <consortium name="The Broad Institute Genomics Platform"/>
            <consortium name="The Broad Institute Genome Sequencing Center for Infectious Disease"/>
            <person name="Wu L."/>
            <person name="Ma J."/>
        </authorList>
    </citation>
    <scope>NUCLEOTIDE SEQUENCE [LARGE SCALE GENOMIC DNA]</scope>
    <source>
        <strain evidence="10">NBRC 108728</strain>
    </source>
</reference>
<comment type="similarity">
    <text evidence="7">Belongs to the drug/metabolite transporter (DMT) superfamily. Small multidrug resistance (SMR) (TC 2.A.7.1) family.</text>
</comment>
<keyword evidence="3" id="KW-1003">Cell membrane</keyword>
<evidence type="ECO:0000256" key="1">
    <source>
        <dbReference type="ARBA" id="ARBA00004651"/>
    </source>
</evidence>
<organism evidence="9 10">
    <name type="scientific">Frondihabitans sucicola</name>
    <dbReference type="NCBI Taxonomy" id="1268041"/>
    <lineage>
        <taxon>Bacteria</taxon>
        <taxon>Bacillati</taxon>
        <taxon>Actinomycetota</taxon>
        <taxon>Actinomycetes</taxon>
        <taxon>Micrococcales</taxon>
        <taxon>Microbacteriaceae</taxon>
        <taxon>Frondihabitans</taxon>
    </lineage>
</organism>
<evidence type="ECO:0000256" key="5">
    <source>
        <dbReference type="ARBA" id="ARBA00022989"/>
    </source>
</evidence>
<dbReference type="Gene3D" id="1.10.3730.20">
    <property type="match status" value="1"/>
</dbReference>
<dbReference type="InterPro" id="IPR045324">
    <property type="entry name" value="Small_multidrug_res"/>
</dbReference>
<gene>
    <name evidence="9" type="ORF">GCM10025867_33340</name>
</gene>
<protein>
    <submittedName>
        <fullName evidence="9">Multidrug transporter</fullName>
    </submittedName>
</protein>
<dbReference type="EMBL" id="AP027732">
    <property type="protein sequence ID" value="BDZ51093.1"/>
    <property type="molecule type" value="Genomic_DNA"/>
</dbReference>
<proteinExistence type="inferred from homology"/>
<dbReference type="Pfam" id="PF00893">
    <property type="entry name" value="Multi_Drug_Res"/>
    <property type="match status" value="1"/>
</dbReference>
<evidence type="ECO:0000256" key="3">
    <source>
        <dbReference type="ARBA" id="ARBA00022475"/>
    </source>
</evidence>
<evidence type="ECO:0000256" key="7">
    <source>
        <dbReference type="RuleBase" id="RU003942"/>
    </source>
</evidence>
<accession>A0ABM8GRK7</accession>
<evidence type="ECO:0000256" key="6">
    <source>
        <dbReference type="ARBA" id="ARBA00023136"/>
    </source>
</evidence>
<dbReference type="Proteomes" id="UP001321486">
    <property type="component" value="Chromosome"/>
</dbReference>
<evidence type="ECO:0000256" key="2">
    <source>
        <dbReference type="ARBA" id="ARBA00022448"/>
    </source>
</evidence>
<evidence type="ECO:0000256" key="4">
    <source>
        <dbReference type="ARBA" id="ARBA00022692"/>
    </source>
</evidence>
<evidence type="ECO:0000256" key="8">
    <source>
        <dbReference type="SAM" id="Phobius"/>
    </source>
</evidence>
<dbReference type="InterPro" id="IPR000390">
    <property type="entry name" value="Small_drug/metabolite_transptr"/>
</dbReference>
<keyword evidence="6 8" id="KW-0472">Membrane</keyword>
<dbReference type="PANTHER" id="PTHR30561">
    <property type="entry name" value="SMR FAMILY PROTON-DEPENDENT DRUG EFFLUX TRANSPORTER SUGE"/>
    <property type="match status" value="1"/>
</dbReference>
<name>A0ABM8GRK7_9MICO</name>
<dbReference type="SUPFAM" id="SSF103481">
    <property type="entry name" value="Multidrug resistance efflux transporter EmrE"/>
    <property type="match status" value="1"/>
</dbReference>
<keyword evidence="10" id="KW-1185">Reference proteome</keyword>
<dbReference type="RefSeq" id="WP_286343939.1">
    <property type="nucleotide sequence ID" value="NZ_AP027732.1"/>
</dbReference>
<keyword evidence="5 8" id="KW-1133">Transmembrane helix</keyword>
<dbReference type="PANTHER" id="PTHR30561:SF1">
    <property type="entry name" value="MULTIDRUG TRANSPORTER EMRE"/>
    <property type="match status" value="1"/>
</dbReference>
<feature type="transmembrane region" description="Helical" evidence="8">
    <location>
        <begin position="86"/>
        <end position="106"/>
    </location>
</feature>
<dbReference type="InterPro" id="IPR037185">
    <property type="entry name" value="EmrE-like"/>
</dbReference>
<keyword evidence="4 7" id="KW-0812">Transmembrane</keyword>